<feature type="domain" description="Galactokinase N-terminal" evidence="14">
    <location>
        <begin position="2"/>
        <end position="48"/>
    </location>
</feature>
<evidence type="ECO:0000256" key="3">
    <source>
        <dbReference type="ARBA" id="ARBA00022679"/>
    </source>
</evidence>
<dbReference type="PROSITE" id="PS00627">
    <property type="entry name" value="GHMP_KINASES_ATP"/>
    <property type="match status" value="1"/>
</dbReference>
<evidence type="ECO:0000256" key="5">
    <source>
        <dbReference type="ARBA" id="ARBA00022741"/>
    </source>
</evidence>
<dbReference type="Pfam" id="PF00288">
    <property type="entry name" value="GHMP_kinases_N"/>
    <property type="match status" value="1"/>
</dbReference>
<evidence type="ECO:0000256" key="4">
    <source>
        <dbReference type="ARBA" id="ARBA00022723"/>
    </source>
</evidence>
<gene>
    <name evidence="15" type="primary">galK</name>
    <name evidence="15" type="ORF">HJG54_30265</name>
</gene>
<dbReference type="RefSeq" id="WP_316436827.1">
    <property type="nucleotide sequence ID" value="NZ_CP053587.1"/>
</dbReference>
<dbReference type="NCBIfam" id="TIGR00131">
    <property type="entry name" value="gal_kin"/>
    <property type="match status" value="1"/>
</dbReference>
<keyword evidence="10" id="KW-0119">Carbohydrate metabolism</keyword>
<reference evidence="15" key="1">
    <citation type="submission" date="2020-05" db="EMBL/GenBank/DDBJ databases">
        <authorList>
            <person name="Zhu T."/>
            <person name="Keshari N."/>
            <person name="Lu X."/>
        </authorList>
    </citation>
    <scope>NUCLEOTIDE SEQUENCE</scope>
    <source>
        <strain evidence="15">NK1-12</strain>
    </source>
</reference>
<protein>
    <recommendedName>
        <fullName evidence="11">Galactokinase</fullName>
        <ecNumber evidence="11">2.7.1.6</ecNumber>
    </recommendedName>
</protein>
<keyword evidence="2" id="KW-0963">Cytoplasm</keyword>
<dbReference type="GO" id="GO:0006012">
    <property type="term" value="P:galactose metabolic process"/>
    <property type="evidence" value="ECO:0007669"/>
    <property type="project" value="UniProtKB-UniRule"/>
</dbReference>
<dbReference type="InterPro" id="IPR006203">
    <property type="entry name" value="GHMP_knse_ATP-bd_CS"/>
</dbReference>
<evidence type="ECO:0000259" key="12">
    <source>
        <dbReference type="Pfam" id="PF00288"/>
    </source>
</evidence>
<dbReference type="InterPro" id="IPR020568">
    <property type="entry name" value="Ribosomal_Su5_D2-typ_SF"/>
</dbReference>
<dbReference type="PIRSF" id="PIRSF000530">
    <property type="entry name" value="Galactokinase"/>
    <property type="match status" value="1"/>
</dbReference>
<feature type="domain" description="GHMP kinase C-terminal" evidence="13">
    <location>
        <begin position="268"/>
        <end position="340"/>
    </location>
</feature>
<evidence type="ECO:0000256" key="9">
    <source>
        <dbReference type="ARBA" id="ARBA00023144"/>
    </source>
</evidence>
<dbReference type="EMBL" id="CP053587">
    <property type="protein sequence ID" value="WNZ27193.1"/>
    <property type="molecule type" value="Genomic_DNA"/>
</dbReference>
<dbReference type="GO" id="GO:0005524">
    <property type="term" value="F:ATP binding"/>
    <property type="evidence" value="ECO:0007669"/>
    <property type="project" value="UniProtKB-UniRule"/>
</dbReference>
<dbReference type="InterPro" id="IPR036554">
    <property type="entry name" value="GHMP_kinase_C_sf"/>
</dbReference>
<dbReference type="GO" id="GO:0005829">
    <property type="term" value="C:cytosol"/>
    <property type="evidence" value="ECO:0007669"/>
    <property type="project" value="TreeGrafter"/>
</dbReference>
<evidence type="ECO:0000256" key="8">
    <source>
        <dbReference type="ARBA" id="ARBA00022842"/>
    </source>
</evidence>
<dbReference type="InterPro" id="IPR019539">
    <property type="entry name" value="GalKase_N"/>
</dbReference>
<keyword evidence="9" id="KW-0299">Galactose metabolism</keyword>
<dbReference type="SUPFAM" id="SSF55060">
    <property type="entry name" value="GHMP Kinase, C-terminal domain"/>
    <property type="match status" value="1"/>
</dbReference>
<evidence type="ECO:0000256" key="1">
    <source>
        <dbReference type="ARBA" id="ARBA00006566"/>
    </source>
</evidence>
<evidence type="ECO:0000256" key="6">
    <source>
        <dbReference type="ARBA" id="ARBA00022777"/>
    </source>
</evidence>
<dbReference type="InterPro" id="IPR006204">
    <property type="entry name" value="GHMP_kinase_N_dom"/>
</dbReference>
<keyword evidence="6" id="KW-0418">Kinase</keyword>
<dbReference type="InterPro" id="IPR013750">
    <property type="entry name" value="GHMP_kinase_C_dom"/>
</dbReference>
<evidence type="ECO:0000256" key="11">
    <source>
        <dbReference type="NCBIfam" id="TIGR00131"/>
    </source>
</evidence>
<evidence type="ECO:0000256" key="7">
    <source>
        <dbReference type="ARBA" id="ARBA00022840"/>
    </source>
</evidence>
<dbReference type="InterPro" id="IPR014721">
    <property type="entry name" value="Ribsml_uS5_D2-typ_fold_subgr"/>
</dbReference>
<dbReference type="PANTHER" id="PTHR10457:SF7">
    <property type="entry name" value="GALACTOKINASE-RELATED"/>
    <property type="match status" value="1"/>
</dbReference>
<keyword evidence="5" id="KW-0547">Nucleotide-binding</keyword>
<dbReference type="PANTHER" id="PTHR10457">
    <property type="entry name" value="MEVALONATE KINASE/GALACTOKINASE"/>
    <property type="match status" value="1"/>
</dbReference>
<dbReference type="GO" id="GO:0004335">
    <property type="term" value="F:galactokinase activity"/>
    <property type="evidence" value="ECO:0007669"/>
    <property type="project" value="UniProtKB-UniRule"/>
</dbReference>
<evidence type="ECO:0000259" key="14">
    <source>
        <dbReference type="Pfam" id="PF10509"/>
    </source>
</evidence>
<name>A0AA96WKP7_9CYAN</name>
<dbReference type="FunFam" id="3.30.70.890:FF:000001">
    <property type="entry name" value="Galactokinase"/>
    <property type="match status" value="1"/>
</dbReference>
<dbReference type="PRINTS" id="PR00959">
    <property type="entry name" value="MEVGALKINASE"/>
</dbReference>
<dbReference type="FunFam" id="3.30.230.10:FF:000017">
    <property type="entry name" value="Galactokinase"/>
    <property type="match status" value="1"/>
</dbReference>
<dbReference type="Pfam" id="PF10509">
    <property type="entry name" value="GalKase_gal_bdg"/>
    <property type="match status" value="1"/>
</dbReference>
<dbReference type="PRINTS" id="PR00473">
    <property type="entry name" value="GALCTOKINASE"/>
</dbReference>
<keyword evidence="7" id="KW-0067">ATP-binding</keyword>
<keyword evidence="3 15" id="KW-0808">Transferase</keyword>
<feature type="domain" description="GHMP kinase N-terminal" evidence="12">
    <location>
        <begin position="82"/>
        <end position="167"/>
    </location>
</feature>
<dbReference type="SUPFAM" id="SSF54211">
    <property type="entry name" value="Ribosomal protein S5 domain 2-like"/>
    <property type="match status" value="1"/>
</dbReference>
<accession>A0AA96WKP7</accession>
<evidence type="ECO:0000256" key="2">
    <source>
        <dbReference type="ARBA" id="ARBA00022490"/>
    </source>
</evidence>
<keyword evidence="4" id="KW-0479">Metal-binding</keyword>
<dbReference type="EC" id="2.7.1.6" evidence="11"/>
<evidence type="ECO:0000259" key="13">
    <source>
        <dbReference type="Pfam" id="PF08544"/>
    </source>
</evidence>
<dbReference type="Gene3D" id="3.30.230.10">
    <property type="match status" value="1"/>
</dbReference>
<proteinExistence type="inferred from homology"/>
<dbReference type="GO" id="GO:0046872">
    <property type="term" value="F:metal ion binding"/>
    <property type="evidence" value="ECO:0007669"/>
    <property type="project" value="UniProtKB-KW"/>
</dbReference>
<dbReference type="AlphaFoldDB" id="A0AA96WKP7"/>
<comment type="similarity">
    <text evidence="1">Belongs to the GHMP kinase family. GalK subfamily.</text>
</comment>
<dbReference type="InterPro" id="IPR000705">
    <property type="entry name" value="Galactokinase"/>
</dbReference>
<organism evidence="15">
    <name type="scientific">Leptolyngbya sp. NK1-12</name>
    <dbReference type="NCBI Taxonomy" id="2547451"/>
    <lineage>
        <taxon>Bacteria</taxon>
        <taxon>Bacillati</taxon>
        <taxon>Cyanobacteriota</taxon>
        <taxon>Cyanophyceae</taxon>
        <taxon>Leptolyngbyales</taxon>
        <taxon>Leptolyngbyaceae</taxon>
        <taxon>Leptolyngbya group</taxon>
        <taxon>Leptolyngbya</taxon>
    </lineage>
</organism>
<dbReference type="Pfam" id="PF08544">
    <property type="entry name" value="GHMP_kinases_C"/>
    <property type="match status" value="1"/>
</dbReference>
<dbReference type="Gene3D" id="3.30.70.890">
    <property type="entry name" value="GHMP kinase, C-terminal domain"/>
    <property type="match status" value="1"/>
</dbReference>
<evidence type="ECO:0000313" key="15">
    <source>
        <dbReference type="EMBL" id="WNZ27193.1"/>
    </source>
</evidence>
<evidence type="ECO:0000256" key="10">
    <source>
        <dbReference type="ARBA" id="ARBA00023277"/>
    </source>
</evidence>
<dbReference type="InterPro" id="IPR006206">
    <property type="entry name" value="Mevalonate/galactokinase"/>
</dbReference>
<sequence length="366" mass="39641">MDFQQIFNDSPEVWASAPGRVNLLGEHTDYNDGFVLPTAIPQQTTVYIGISPNPRHHFYSVELAAQVDVAPTDPVSSGFGRYIFGCIQVLEKLGHKVPPLNVLVTSTVPIGSGLSSSAALEIATLKALRSLLELDLDPVQLAQLGQQAEIEYAGVQCGIMDQMAASLADTKHLLFLDTRTLERRLLPLPAESEILVIDSGIPRTLADSGYNQRRAECEAAAQILKVPALRDVTDVNQVETLPSPLQQRARHVITENNRVLEASQGVSAQRFGELMNASHQSLRDDYEVSVAGLDHLVDLLQNTPAVWGARLTGAGFGGACVALVKPGEARTIGQMILQQYNADNQASNQTGNQTEHKGRILVPDEI</sequence>
<keyword evidence="8" id="KW-0460">Magnesium</keyword>